<dbReference type="InterPro" id="IPR013087">
    <property type="entry name" value="Znf_C2H2_type"/>
</dbReference>
<reference evidence="11 13" key="3">
    <citation type="submission" date="2017-11" db="EMBL/GenBank/DDBJ databases">
        <title>De-novo sequencing of pomegranate (Punica granatum L.) genome.</title>
        <authorList>
            <person name="Akparov Z."/>
            <person name="Amiraslanov A."/>
            <person name="Hajiyeva S."/>
            <person name="Abbasov M."/>
            <person name="Kaur K."/>
            <person name="Hamwieh A."/>
            <person name="Solovyev V."/>
            <person name="Salamov A."/>
            <person name="Braich B."/>
            <person name="Kosarev P."/>
            <person name="Mahmoud A."/>
            <person name="Hajiyev E."/>
            <person name="Babayeva S."/>
            <person name="Izzatullayeva V."/>
            <person name="Mammadov A."/>
            <person name="Mammadov A."/>
            <person name="Sharifova S."/>
            <person name="Ojaghi J."/>
            <person name="Eynullazada K."/>
            <person name="Bayramov B."/>
            <person name="Abdulazimova A."/>
            <person name="Shahmuradov I."/>
        </authorList>
    </citation>
    <scope>NUCLEOTIDE SEQUENCE [LARGE SCALE GENOMIC DNA]</scope>
    <source>
        <strain evidence="11">AG2017</strain>
        <strain evidence="13">cv. AG2017</strain>
        <tissue evidence="11">Leaf</tissue>
    </source>
</reference>
<dbReference type="GO" id="GO:0005634">
    <property type="term" value="C:nucleus"/>
    <property type="evidence" value="ECO:0007669"/>
    <property type="project" value="TreeGrafter"/>
</dbReference>
<evidence type="ECO:0000313" key="12">
    <source>
        <dbReference type="Proteomes" id="UP000197138"/>
    </source>
</evidence>
<dbReference type="Pfam" id="PF13912">
    <property type="entry name" value="zf-C2H2_6"/>
    <property type="match status" value="2"/>
</dbReference>
<evidence type="ECO:0000256" key="5">
    <source>
        <dbReference type="ARBA" id="ARBA00023015"/>
    </source>
</evidence>
<accession>A0A218XBP0</accession>
<evidence type="ECO:0000256" key="7">
    <source>
        <dbReference type="PROSITE-ProRule" id="PRU00042"/>
    </source>
</evidence>
<dbReference type="Proteomes" id="UP000197138">
    <property type="component" value="Unassembled WGS sequence"/>
</dbReference>
<dbReference type="AlphaFoldDB" id="A0A218XBP0"/>
<organism evidence="10 12">
    <name type="scientific">Punica granatum</name>
    <name type="common">Pomegranate</name>
    <dbReference type="NCBI Taxonomy" id="22663"/>
    <lineage>
        <taxon>Eukaryota</taxon>
        <taxon>Viridiplantae</taxon>
        <taxon>Streptophyta</taxon>
        <taxon>Embryophyta</taxon>
        <taxon>Tracheophyta</taxon>
        <taxon>Spermatophyta</taxon>
        <taxon>Magnoliopsida</taxon>
        <taxon>eudicotyledons</taxon>
        <taxon>Gunneridae</taxon>
        <taxon>Pentapetalae</taxon>
        <taxon>rosids</taxon>
        <taxon>malvids</taxon>
        <taxon>Myrtales</taxon>
        <taxon>Lythraceae</taxon>
        <taxon>Punica</taxon>
    </lineage>
</organism>
<dbReference type="PANTHER" id="PTHR45988">
    <property type="entry name" value="C2H2 TYPE ZINC FINGER TRANSCRIPTION FACTOR FAMILY-RELATED"/>
    <property type="match status" value="1"/>
</dbReference>
<dbReference type="Proteomes" id="UP000233551">
    <property type="component" value="Unassembled WGS sequence"/>
</dbReference>
<dbReference type="EMBL" id="MTKT01002011">
    <property type="protein sequence ID" value="OWM82109.1"/>
    <property type="molecule type" value="Genomic_DNA"/>
</dbReference>
<feature type="region of interest" description="Disordered" evidence="8">
    <location>
        <begin position="1"/>
        <end position="43"/>
    </location>
</feature>
<evidence type="ECO:0000256" key="6">
    <source>
        <dbReference type="ARBA" id="ARBA00023163"/>
    </source>
</evidence>
<dbReference type="OrthoDB" id="40579at2759"/>
<gene>
    <name evidence="10" type="ORF">CDL15_Pgr001683</name>
    <name evidence="11" type="ORF">CRG98_034852</name>
</gene>
<feature type="domain" description="C2H2-type" evidence="9">
    <location>
        <begin position="153"/>
        <end position="175"/>
    </location>
</feature>
<evidence type="ECO:0000256" key="8">
    <source>
        <dbReference type="SAM" id="MobiDB-lite"/>
    </source>
</evidence>
<keyword evidence="4" id="KW-0862">Zinc</keyword>
<evidence type="ECO:0000256" key="1">
    <source>
        <dbReference type="ARBA" id="ARBA00022723"/>
    </source>
</evidence>
<feature type="compositionally biased region" description="Basic and acidic residues" evidence="8">
    <location>
        <begin position="216"/>
        <end position="227"/>
    </location>
</feature>
<feature type="compositionally biased region" description="Polar residues" evidence="8">
    <location>
        <begin position="128"/>
        <end position="148"/>
    </location>
</feature>
<dbReference type="GO" id="GO:0008270">
    <property type="term" value="F:zinc ion binding"/>
    <property type="evidence" value="ECO:0007669"/>
    <property type="project" value="UniProtKB-KW"/>
</dbReference>
<evidence type="ECO:0000256" key="3">
    <source>
        <dbReference type="ARBA" id="ARBA00022771"/>
    </source>
</evidence>
<comment type="caution">
    <text evidence="10">The sequence shown here is derived from an EMBL/GenBank/DDBJ whole genome shotgun (WGS) entry which is preliminary data.</text>
</comment>
<dbReference type="SUPFAM" id="SSF57667">
    <property type="entry name" value="beta-beta-alpha zinc fingers"/>
    <property type="match status" value="1"/>
</dbReference>
<evidence type="ECO:0000256" key="4">
    <source>
        <dbReference type="ARBA" id="ARBA00022833"/>
    </source>
</evidence>
<reference evidence="10" key="2">
    <citation type="submission" date="2017-06" db="EMBL/GenBank/DDBJ databases">
        <title>The pomegranate genome and the genomics of punicalagin biosynthesis.</title>
        <authorList>
            <person name="Xu C."/>
        </authorList>
    </citation>
    <scope>NUCLEOTIDE SEQUENCE [LARGE SCALE GENOMIC DNA]</scope>
    <source>
        <tissue evidence="10">Fresh leaf</tissue>
    </source>
</reference>
<feature type="domain" description="C2H2-type" evidence="9">
    <location>
        <begin position="86"/>
        <end position="113"/>
    </location>
</feature>
<keyword evidence="5" id="KW-0805">Transcription regulation</keyword>
<evidence type="ECO:0000313" key="13">
    <source>
        <dbReference type="Proteomes" id="UP000233551"/>
    </source>
</evidence>
<dbReference type="EMBL" id="PGOL01002823">
    <property type="protein sequence ID" value="PKI44904.1"/>
    <property type="molecule type" value="Genomic_DNA"/>
</dbReference>
<feature type="compositionally biased region" description="Basic and acidic residues" evidence="8">
    <location>
        <begin position="197"/>
        <end position="206"/>
    </location>
</feature>
<proteinExistence type="predicted"/>
<keyword evidence="6" id="KW-0804">Transcription</keyword>
<keyword evidence="13" id="KW-1185">Reference proteome</keyword>
<dbReference type="InterPro" id="IPR044653">
    <property type="entry name" value="AZF1/2/3-like"/>
</dbReference>
<dbReference type="GO" id="GO:0000976">
    <property type="term" value="F:transcription cis-regulatory region binding"/>
    <property type="evidence" value="ECO:0007669"/>
    <property type="project" value="TreeGrafter"/>
</dbReference>
<feature type="region of interest" description="Disordered" evidence="8">
    <location>
        <begin position="103"/>
        <end position="148"/>
    </location>
</feature>
<dbReference type="InterPro" id="IPR036236">
    <property type="entry name" value="Znf_C2H2_sf"/>
</dbReference>
<feature type="region of interest" description="Disordered" evidence="8">
    <location>
        <begin position="62"/>
        <end position="82"/>
    </location>
</feature>
<dbReference type="GO" id="GO:0003700">
    <property type="term" value="F:DNA-binding transcription factor activity"/>
    <property type="evidence" value="ECO:0007669"/>
    <property type="project" value="InterPro"/>
</dbReference>
<protein>
    <recommendedName>
        <fullName evidence="9">C2H2-type domain-containing protein</fullName>
    </recommendedName>
</protein>
<evidence type="ECO:0000259" key="9">
    <source>
        <dbReference type="PROSITE" id="PS50157"/>
    </source>
</evidence>
<dbReference type="PROSITE" id="PS50157">
    <property type="entry name" value="ZINC_FINGER_C2H2_2"/>
    <property type="match status" value="2"/>
</dbReference>
<dbReference type="STRING" id="22663.A0A218XBP0"/>
<sequence length="243" mass="26109">MALEALNSPSSAGPLLHHEDMVDHQTWTKRKRTKRSHLDTDMPPSEEEYLALCLLMLAQGGGRGRPVTTHRPSLSPPPPSATNNGYKCSVCHREFHSYQALGGHKSSHKNKAVMEDHQSPGTTAPGPATSSHNNSATKKLGSMNSMSNSTRTHQCSVCLKTFASGQALGGHKRRHFEGGSAGGGTGSSLMPLTEDVDSGHSHHHGFDLNLPASSEHSQEANDVDFVRKSQLSGDEDVVESDCR</sequence>
<reference evidence="12" key="1">
    <citation type="journal article" date="2017" name="Plant J.">
        <title>The pomegranate (Punica granatum L.) genome and the genomics of punicalagin biosynthesis.</title>
        <authorList>
            <person name="Qin G."/>
            <person name="Xu C."/>
            <person name="Ming R."/>
            <person name="Tang H."/>
            <person name="Guyot R."/>
            <person name="Kramer E.M."/>
            <person name="Hu Y."/>
            <person name="Yi X."/>
            <person name="Qi Y."/>
            <person name="Xu X."/>
            <person name="Gao Z."/>
            <person name="Pan H."/>
            <person name="Jian J."/>
            <person name="Tian Y."/>
            <person name="Yue Z."/>
            <person name="Xu Y."/>
        </authorList>
    </citation>
    <scope>NUCLEOTIDE SEQUENCE [LARGE SCALE GENOMIC DNA]</scope>
    <source>
        <strain evidence="12">cv. Dabenzi</strain>
    </source>
</reference>
<keyword evidence="1" id="KW-0479">Metal-binding</keyword>
<feature type="region of interest" description="Disordered" evidence="8">
    <location>
        <begin position="170"/>
        <end position="243"/>
    </location>
</feature>
<dbReference type="SMART" id="SM00355">
    <property type="entry name" value="ZnF_C2H2"/>
    <property type="match status" value="2"/>
</dbReference>
<keyword evidence="2" id="KW-0677">Repeat</keyword>
<evidence type="ECO:0000313" key="11">
    <source>
        <dbReference type="EMBL" id="PKI44904.1"/>
    </source>
</evidence>
<evidence type="ECO:0000256" key="2">
    <source>
        <dbReference type="ARBA" id="ARBA00022737"/>
    </source>
</evidence>
<feature type="compositionally biased region" description="Acidic residues" evidence="8">
    <location>
        <begin position="233"/>
        <end position="243"/>
    </location>
</feature>
<dbReference type="GeneID" id="116206961"/>
<dbReference type="PROSITE" id="PS00028">
    <property type="entry name" value="ZINC_FINGER_C2H2_1"/>
    <property type="match status" value="2"/>
</dbReference>
<dbReference type="Gene3D" id="3.30.160.60">
    <property type="entry name" value="Classic Zinc Finger"/>
    <property type="match status" value="1"/>
</dbReference>
<keyword evidence="3 7" id="KW-0863">Zinc-finger</keyword>
<dbReference type="PANTHER" id="PTHR45988:SF92">
    <property type="entry name" value="C2H2 TYPE ZINC FINGER TRANSCRIPTION FACTOR FAMILY-RELATED"/>
    <property type="match status" value="1"/>
</dbReference>
<evidence type="ECO:0000313" key="10">
    <source>
        <dbReference type="EMBL" id="OWM82109.1"/>
    </source>
</evidence>
<name>A0A218XBP0_PUNGR</name>